<feature type="transmembrane region" description="Helical" evidence="1">
    <location>
        <begin position="6"/>
        <end position="24"/>
    </location>
</feature>
<proteinExistence type="predicted"/>
<accession>A0A6F8YFP6</accession>
<keyword evidence="1" id="KW-0812">Transmembrane</keyword>
<protein>
    <submittedName>
        <fullName evidence="2">Uncharacterized protein</fullName>
    </submittedName>
</protein>
<dbReference type="KEGG" id="psuu:Psuf_021110"/>
<organism evidence="2 3">
    <name type="scientific">Phytohabitans suffuscus</name>
    <dbReference type="NCBI Taxonomy" id="624315"/>
    <lineage>
        <taxon>Bacteria</taxon>
        <taxon>Bacillati</taxon>
        <taxon>Actinomycetota</taxon>
        <taxon>Actinomycetes</taxon>
        <taxon>Micromonosporales</taxon>
        <taxon>Micromonosporaceae</taxon>
    </lineage>
</organism>
<evidence type="ECO:0000256" key="1">
    <source>
        <dbReference type="SAM" id="Phobius"/>
    </source>
</evidence>
<dbReference type="EMBL" id="AP022871">
    <property type="protein sequence ID" value="BCB84798.1"/>
    <property type="molecule type" value="Genomic_DNA"/>
</dbReference>
<keyword evidence="1" id="KW-0472">Membrane</keyword>
<sequence>MIDILAFAVAATGLITAFVLYLIYRRRRADLNAAGAEADREFRARIDRG</sequence>
<gene>
    <name evidence="2" type="ORF">Psuf_021110</name>
</gene>
<keyword evidence="1" id="KW-1133">Transmembrane helix</keyword>
<evidence type="ECO:0000313" key="3">
    <source>
        <dbReference type="Proteomes" id="UP000503011"/>
    </source>
</evidence>
<name>A0A6F8YFP6_9ACTN</name>
<dbReference type="RefSeq" id="WP_173156150.1">
    <property type="nucleotide sequence ID" value="NZ_AP022871.1"/>
</dbReference>
<reference evidence="2 3" key="2">
    <citation type="submission" date="2020-03" db="EMBL/GenBank/DDBJ databases">
        <authorList>
            <person name="Ichikawa N."/>
            <person name="Kimura A."/>
            <person name="Kitahashi Y."/>
            <person name="Uohara A."/>
        </authorList>
    </citation>
    <scope>NUCLEOTIDE SEQUENCE [LARGE SCALE GENOMIC DNA]</scope>
    <source>
        <strain evidence="2 3">NBRC 105367</strain>
    </source>
</reference>
<dbReference type="Proteomes" id="UP000503011">
    <property type="component" value="Chromosome"/>
</dbReference>
<dbReference type="AlphaFoldDB" id="A0A6F8YFP6"/>
<keyword evidence="3" id="KW-1185">Reference proteome</keyword>
<evidence type="ECO:0000313" key="2">
    <source>
        <dbReference type="EMBL" id="BCB84798.1"/>
    </source>
</evidence>
<reference evidence="2 3" key="1">
    <citation type="submission" date="2020-03" db="EMBL/GenBank/DDBJ databases">
        <title>Whole genome shotgun sequence of Phytohabitans suffuscus NBRC 105367.</title>
        <authorList>
            <person name="Komaki H."/>
            <person name="Tamura T."/>
        </authorList>
    </citation>
    <scope>NUCLEOTIDE SEQUENCE [LARGE SCALE GENOMIC DNA]</scope>
    <source>
        <strain evidence="2 3">NBRC 105367</strain>
    </source>
</reference>